<evidence type="ECO:0000313" key="2">
    <source>
        <dbReference type="Proteomes" id="UP000075920"/>
    </source>
</evidence>
<dbReference type="VEuPathDB" id="VectorBase:AMIN007396"/>
<dbReference type="Proteomes" id="UP000075920">
    <property type="component" value="Unassembled WGS sequence"/>
</dbReference>
<sequence>HRSKTNFLTNRGEVSKSLHLLKTQFYSILLYYTNDNHVHVVVFGRSVIAFSERCMCFKRGAVLIQIWMGYVSTGARIRRAHVNQSTDIAARPIHTNCGQNSFNIS</sequence>
<keyword evidence="2" id="KW-1185">Reference proteome</keyword>
<dbReference type="EnsemblMetazoa" id="AMIN007396-RA">
    <property type="protein sequence ID" value="AMIN007396-PA"/>
    <property type="gene ID" value="AMIN007396"/>
</dbReference>
<accession>A0A182WAL8</accession>
<protein>
    <submittedName>
        <fullName evidence="1">Uncharacterized protein</fullName>
    </submittedName>
</protein>
<reference evidence="1" key="2">
    <citation type="submission" date="2020-05" db="UniProtKB">
        <authorList>
            <consortium name="EnsemblMetazoa"/>
        </authorList>
    </citation>
    <scope>IDENTIFICATION</scope>
    <source>
        <strain evidence="1">MINIMUS1</strain>
    </source>
</reference>
<proteinExistence type="predicted"/>
<dbReference type="AlphaFoldDB" id="A0A182WAL8"/>
<organism evidence="1 2">
    <name type="scientific">Anopheles minimus</name>
    <dbReference type="NCBI Taxonomy" id="112268"/>
    <lineage>
        <taxon>Eukaryota</taxon>
        <taxon>Metazoa</taxon>
        <taxon>Ecdysozoa</taxon>
        <taxon>Arthropoda</taxon>
        <taxon>Hexapoda</taxon>
        <taxon>Insecta</taxon>
        <taxon>Pterygota</taxon>
        <taxon>Neoptera</taxon>
        <taxon>Endopterygota</taxon>
        <taxon>Diptera</taxon>
        <taxon>Nematocera</taxon>
        <taxon>Culicoidea</taxon>
        <taxon>Culicidae</taxon>
        <taxon>Anophelinae</taxon>
        <taxon>Anopheles</taxon>
    </lineage>
</organism>
<name>A0A182WAL8_9DIPT</name>
<reference evidence="2" key="1">
    <citation type="submission" date="2013-03" db="EMBL/GenBank/DDBJ databases">
        <title>The Genome Sequence of Anopheles minimus MINIMUS1.</title>
        <authorList>
            <consortium name="The Broad Institute Genomics Platform"/>
            <person name="Neafsey D.E."/>
            <person name="Walton C."/>
            <person name="Walker B."/>
            <person name="Young S.K."/>
            <person name="Zeng Q."/>
            <person name="Gargeya S."/>
            <person name="Fitzgerald M."/>
            <person name="Haas B."/>
            <person name="Abouelleil A."/>
            <person name="Allen A.W."/>
            <person name="Alvarado L."/>
            <person name="Arachchi H.M."/>
            <person name="Berlin A.M."/>
            <person name="Chapman S.B."/>
            <person name="Gainer-Dewar J."/>
            <person name="Goldberg J."/>
            <person name="Griggs A."/>
            <person name="Gujja S."/>
            <person name="Hansen M."/>
            <person name="Howarth C."/>
            <person name="Imamovic A."/>
            <person name="Ireland A."/>
            <person name="Larimer J."/>
            <person name="McCowan C."/>
            <person name="Murphy C."/>
            <person name="Pearson M."/>
            <person name="Poon T.W."/>
            <person name="Priest M."/>
            <person name="Roberts A."/>
            <person name="Saif S."/>
            <person name="Shea T."/>
            <person name="Sisk P."/>
            <person name="Sykes S."/>
            <person name="Wortman J."/>
            <person name="Nusbaum C."/>
            <person name="Birren B."/>
        </authorList>
    </citation>
    <scope>NUCLEOTIDE SEQUENCE [LARGE SCALE GENOMIC DNA]</scope>
    <source>
        <strain evidence="2">MINIMUS1</strain>
    </source>
</reference>
<evidence type="ECO:0000313" key="1">
    <source>
        <dbReference type="EnsemblMetazoa" id="AMIN007396-PA"/>
    </source>
</evidence>